<keyword evidence="7" id="KW-0963">Cytoplasm</keyword>
<evidence type="ECO:0000313" key="18">
    <source>
        <dbReference type="Proteomes" id="UP000266743"/>
    </source>
</evidence>
<dbReference type="AlphaFoldDB" id="A0A3L6KYN4"/>
<dbReference type="FunFam" id="3.40.50.720:FF:000907">
    <property type="entry name" value="Probable myo-inositol 1-phosphate synthase (MIPS)"/>
    <property type="match status" value="1"/>
</dbReference>
<evidence type="ECO:0000256" key="12">
    <source>
        <dbReference type="ARBA" id="ARBA00023209"/>
    </source>
</evidence>
<dbReference type="UniPathway" id="UPA00823">
    <property type="reaction ID" value="UER00787"/>
</dbReference>
<evidence type="ECO:0000256" key="1">
    <source>
        <dbReference type="ARBA" id="ARBA00000113"/>
    </source>
</evidence>
<sequence>MPAVRTKSGHGVEYTDEAITATYSYNTTRVEKEANGDVTVQPIQLHLKFRTQRKVQRTGVMLIGWGGNNGTTVTAALMAHKHRVSWRTKTGTKQPDYLGSITQSSTMSVGLTSEMEEVFVPMKALVPMINPAELVIGGWDCSGMNIADAMRRAQVLDVTLQDALYNYLKDMHPLPAAFDLDFVAENQLSRADNIMQTKNKWESVEQLRADIRNFREKNSLEEVIVLWTANTERFSEHITGVHDTADHLIDAIRRNENEIAPSVLYATAAIMEGCSYVNGAPQNTLCAGLIELARRHGVFVVGDDFKSGQTKVKSGLVEFFMDAGIKPECIASYNHLGNNDGYNLAAPKQFRSKEVTKGGVLDDMVSSNSILYPPGSRGPDHCIVIKYLPYVGDSKRALDEYNFSIFMGGEQTVVLHNTCQDSLLAAPLIIDLVVLTELMHRVTVTQCDGEDCCDKKEKMTSYTHMETVLSLLSYLLKAPRVPEGTPVVNGLNRQGQAIKNVLRALVGLPPDNNMQLECRLPFLRGVGS</sequence>
<comment type="pathway">
    <text evidence="4">Polyol metabolism; myo-inositol biosynthesis; myo-inositol from D-glucose 6-phosphate: step 1/2.</text>
</comment>
<dbReference type="Pfam" id="PF07994">
    <property type="entry name" value="NAD_binding_5"/>
    <property type="match status" value="1"/>
</dbReference>
<comment type="cofactor">
    <cofactor evidence="2">
        <name>NAD(+)</name>
        <dbReference type="ChEBI" id="CHEBI:57540"/>
    </cofactor>
</comment>
<evidence type="ECO:0000256" key="2">
    <source>
        <dbReference type="ARBA" id="ARBA00001911"/>
    </source>
</evidence>
<evidence type="ECO:0000256" key="10">
    <source>
        <dbReference type="ARBA" id="ARBA00023027"/>
    </source>
</evidence>
<dbReference type="SUPFAM" id="SSF55347">
    <property type="entry name" value="Glyceraldehyde-3-phosphate dehydrogenase-like, C-terminal domain"/>
    <property type="match status" value="1"/>
</dbReference>
<dbReference type="InterPro" id="IPR013021">
    <property type="entry name" value="Myo-inos-1-P_Synthase_GAPDH"/>
</dbReference>
<evidence type="ECO:0000256" key="4">
    <source>
        <dbReference type="ARBA" id="ARBA00005117"/>
    </source>
</evidence>
<dbReference type="FunFam" id="3.30.360.10:FF:000055">
    <property type="entry name" value="Putative myo-inositol-1-phosphate synthase"/>
    <property type="match status" value="1"/>
</dbReference>
<evidence type="ECO:0000256" key="3">
    <source>
        <dbReference type="ARBA" id="ARBA00004496"/>
    </source>
</evidence>
<gene>
    <name evidence="17" type="ORF">DPX39_100077300</name>
</gene>
<dbReference type="PANTHER" id="PTHR11510">
    <property type="entry name" value="MYO-INOSITOL-1 PHOSPHATE SYNTHASE"/>
    <property type="match status" value="1"/>
</dbReference>
<comment type="caution">
    <text evidence="17">The sequence shown here is derived from an EMBL/GenBank/DDBJ whole genome shotgun (WGS) entry which is preliminary data.</text>
</comment>
<dbReference type="Gene3D" id="3.40.50.720">
    <property type="entry name" value="NAD(P)-binding Rossmann-like Domain"/>
    <property type="match status" value="2"/>
</dbReference>
<keyword evidence="10" id="KW-0520">NAD</keyword>
<dbReference type="GO" id="GO:0005737">
    <property type="term" value="C:cytoplasm"/>
    <property type="evidence" value="ECO:0007669"/>
    <property type="project" value="UniProtKB-SubCell"/>
</dbReference>
<dbReference type="Proteomes" id="UP000266743">
    <property type="component" value="Chromosome 10"/>
</dbReference>
<comment type="similarity">
    <text evidence="5">Belongs to the myo-inositol 1-phosphate synthase family.</text>
</comment>
<accession>A0A3L6KYN4</accession>
<dbReference type="PIRSF" id="PIRSF015578">
    <property type="entry name" value="Myoinos-ppht_syn"/>
    <property type="match status" value="1"/>
</dbReference>
<evidence type="ECO:0000256" key="11">
    <source>
        <dbReference type="ARBA" id="ARBA00023098"/>
    </source>
</evidence>
<keyword evidence="11" id="KW-0443">Lipid metabolism</keyword>
<protein>
    <recommendedName>
        <fullName evidence="15">Inositol-3-phosphate synthase</fullName>
        <ecNumber evidence="6">5.5.1.4</ecNumber>
    </recommendedName>
</protein>
<evidence type="ECO:0000259" key="16">
    <source>
        <dbReference type="Pfam" id="PF01658"/>
    </source>
</evidence>
<evidence type="ECO:0000256" key="7">
    <source>
        <dbReference type="ARBA" id="ARBA00022490"/>
    </source>
</evidence>
<evidence type="ECO:0000256" key="15">
    <source>
        <dbReference type="ARBA" id="ARBA00070063"/>
    </source>
</evidence>
<organism evidence="17 18">
    <name type="scientific">Trypanosoma brucei equiperdum</name>
    <dbReference type="NCBI Taxonomy" id="630700"/>
    <lineage>
        <taxon>Eukaryota</taxon>
        <taxon>Discoba</taxon>
        <taxon>Euglenozoa</taxon>
        <taxon>Kinetoplastea</taxon>
        <taxon>Metakinetoplastina</taxon>
        <taxon>Trypanosomatida</taxon>
        <taxon>Trypanosomatidae</taxon>
        <taxon>Trypanosoma</taxon>
    </lineage>
</organism>
<dbReference type="InterPro" id="IPR036291">
    <property type="entry name" value="NAD(P)-bd_dom_sf"/>
</dbReference>
<evidence type="ECO:0000256" key="13">
    <source>
        <dbReference type="ARBA" id="ARBA00023235"/>
    </source>
</evidence>
<dbReference type="EMBL" id="QSBY01000010">
    <property type="protein sequence ID" value="RHW69185.1"/>
    <property type="molecule type" value="Genomic_DNA"/>
</dbReference>
<reference evidence="17 18" key="1">
    <citation type="submission" date="2018-09" db="EMBL/GenBank/DDBJ databases">
        <title>whole genome sequence of T. equiperdum IVM-t1 strain.</title>
        <authorList>
            <person name="Suganuma K."/>
        </authorList>
    </citation>
    <scope>NUCLEOTIDE SEQUENCE [LARGE SCALE GENOMIC DNA]</scope>
    <source>
        <strain evidence="17 18">IVM-t1</strain>
    </source>
</reference>
<dbReference type="Gene3D" id="3.30.360.10">
    <property type="entry name" value="Dihydrodipicolinate Reductase, domain 2"/>
    <property type="match status" value="1"/>
</dbReference>
<dbReference type="EC" id="5.5.1.4" evidence="6"/>
<dbReference type="GO" id="GO:0006021">
    <property type="term" value="P:inositol biosynthetic process"/>
    <property type="evidence" value="ECO:0007669"/>
    <property type="project" value="UniProtKB-UniPathway"/>
</dbReference>
<evidence type="ECO:0000256" key="8">
    <source>
        <dbReference type="ARBA" id="ARBA00022516"/>
    </source>
</evidence>
<evidence type="ECO:0000256" key="5">
    <source>
        <dbReference type="ARBA" id="ARBA00010813"/>
    </source>
</evidence>
<keyword evidence="14" id="KW-1208">Phospholipid metabolism</keyword>
<dbReference type="GO" id="GO:0004512">
    <property type="term" value="F:inositol-3-phosphate synthase activity"/>
    <property type="evidence" value="ECO:0007669"/>
    <property type="project" value="UniProtKB-EC"/>
</dbReference>
<keyword evidence="12" id="KW-0594">Phospholipid biosynthesis</keyword>
<keyword evidence="13" id="KW-0413">Isomerase</keyword>
<dbReference type="GO" id="GO:0008654">
    <property type="term" value="P:phospholipid biosynthetic process"/>
    <property type="evidence" value="ECO:0007669"/>
    <property type="project" value="UniProtKB-KW"/>
</dbReference>
<dbReference type="FunFam" id="3.40.50.720:FF:000334">
    <property type="entry name" value="Inositol-3-phosphate synthase"/>
    <property type="match status" value="1"/>
</dbReference>
<proteinExistence type="inferred from homology"/>
<evidence type="ECO:0000256" key="6">
    <source>
        <dbReference type="ARBA" id="ARBA00012125"/>
    </source>
</evidence>
<keyword evidence="9" id="KW-0398">Inositol biosynthesis</keyword>
<dbReference type="Pfam" id="PF01658">
    <property type="entry name" value="Inos-1-P_synth"/>
    <property type="match status" value="1"/>
</dbReference>
<dbReference type="SUPFAM" id="SSF51735">
    <property type="entry name" value="NAD(P)-binding Rossmann-fold domains"/>
    <property type="match status" value="1"/>
</dbReference>
<evidence type="ECO:0000256" key="9">
    <source>
        <dbReference type="ARBA" id="ARBA00022550"/>
    </source>
</evidence>
<comment type="catalytic activity">
    <reaction evidence="1">
        <text>D-glucose 6-phosphate = 1D-myo-inositol 3-phosphate</text>
        <dbReference type="Rhea" id="RHEA:10716"/>
        <dbReference type="ChEBI" id="CHEBI:58401"/>
        <dbReference type="ChEBI" id="CHEBI:61548"/>
        <dbReference type="EC" id="5.5.1.4"/>
    </reaction>
</comment>
<feature type="domain" description="Myo-inositol-1-phosphate synthase GAPDH-like" evidence="16">
    <location>
        <begin position="308"/>
        <end position="422"/>
    </location>
</feature>
<evidence type="ECO:0000256" key="14">
    <source>
        <dbReference type="ARBA" id="ARBA00023264"/>
    </source>
</evidence>
<comment type="subcellular location">
    <subcellularLocation>
        <location evidence="3">Cytoplasm</location>
    </subcellularLocation>
</comment>
<keyword evidence="8" id="KW-0444">Lipid biosynthesis</keyword>
<dbReference type="InterPro" id="IPR002587">
    <property type="entry name" value="Myo-inos-1-P_Synthase"/>
</dbReference>
<name>A0A3L6KYN4_9TRYP</name>
<evidence type="ECO:0000313" key="17">
    <source>
        <dbReference type="EMBL" id="RHW69185.1"/>
    </source>
</evidence>